<keyword evidence="7" id="KW-0132">Cell division</keyword>
<comment type="similarity">
    <text evidence="4">Belongs to the DASH complex DUO1 family.</text>
</comment>
<dbReference type="GO" id="GO:0042729">
    <property type="term" value="C:DASH complex"/>
    <property type="evidence" value="ECO:0007669"/>
    <property type="project" value="InterPro"/>
</dbReference>
<keyword evidence="21" id="KW-1185">Reference proteome</keyword>
<evidence type="ECO:0000256" key="6">
    <source>
        <dbReference type="ARBA" id="ARBA00022490"/>
    </source>
</evidence>
<evidence type="ECO:0000256" key="15">
    <source>
        <dbReference type="ARBA" id="ARBA00023306"/>
    </source>
</evidence>
<name>A0A1J7J7L9_9PEZI</name>
<evidence type="ECO:0000256" key="2">
    <source>
        <dbReference type="ARBA" id="ARBA00004186"/>
    </source>
</evidence>
<dbReference type="GO" id="GO:0005874">
    <property type="term" value="C:microtubule"/>
    <property type="evidence" value="ECO:0007669"/>
    <property type="project" value="UniProtKB-KW"/>
</dbReference>
<evidence type="ECO:0000256" key="9">
    <source>
        <dbReference type="ARBA" id="ARBA00022776"/>
    </source>
</evidence>
<dbReference type="PANTHER" id="PTHR28216:SF1">
    <property type="entry name" value="DASH COMPLEX SUBUNIT DUO1"/>
    <property type="match status" value="1"/>
</dbReference>
<dbReference type="InParanoid" id="A0A1J7J7L9"/>
<dbReference type="GO" id="GO:0072686">
    <property type="term" value="C:mitotic spindle"/>
    <property type="evidence" value="ECO:0007669"/>
    <property type="project" value="InterPro"/>
</dbReference>
<dbReference type="PANTHER" id="PTHR28216">
    <property type="entry name" value="DASH COMPLEX SUBUNIT DUO1"/>
    <property type="match status" value="1"/>
</dbReference>
<evidence type="ECO:0000256" key="17">
    <source>
        <dbReference type="ARBA" id="ARBA00044152"/>
    </source>
</evidence>
<protein>
    <recommendedName>
        <fullName evidence="17">DASH complex subunit DUO1</fullName>
    </recommendedName>
    <alternativeName>
        <fullName evidence="18">Outer kinetochore protein DUO1</fullName>
    </alternativeName>
</protein>
<dbReference type="OrthoDB" id="5599235at2759"/>
<evidence type="ECO:0000313" key="20">
    <source>
        <dbReference type="EMBL" id="OIW25164.1"/>
    </source>
</evidence>
<dbReference type="GO" id="GO:0000278">
    <property type="term" value="P:mitotic cell cycle"/>
    <property type="evidence" value="ECO:0007669"/>
    <property type="project" value="InterPro"/>
</dbReference>
<feature type="compositionally biased region" description="Basic and acidic residues" evidence="19">
    <location>
        <begin position="145"/>
        <end position="170"/>
    </location>
</feature>
<evidence type="ECO:0000256" key="13">
    <source>
        <dbReference type="ARBA" id="ARBA00023212"/>
    </source>
</evidence>
<evidence type="ECO:0000256" key="16">
    <source>
        <dbReference type="ARBA" id="ARBA00023328"/>
    </source>
</evidence>
<keyword evidence="13" id="KW-0206">Cytoskeleton</keyword>
<keyword evidence="12" id="KW-0175">Coiled coil</keyword>
<reference evidence="20 21" key="1">
    <citation type="submission" date="2016-10" db="EMBL/GenBank/DDBJ databases">
        <title>Draft genome sequence of Coniochaeta ligniaria NRRL30616, a lignocellulolytic fungus for bioabatement of inhibitors in plant biomass hydrolysates.</title>
        <authorList>
            <consortium name="DOE Joint Genome Institute"/>
            <person name="Jimenez D.J."/>
            <person name="Hector R.E."/>
            <person name="Riley R."/>
            <person name="Sun H."/>
            <person name="Grigoriev I.V."/>
            <person name="Van Elsas J.D."/>
            <person name="Nichols N.N."/>
        </authorList>
    </citation>
    <scope>NUCLEOTIDE SEQUENCE [LARGE SCALE GENOMIC DNA]</scope>
    <source>
        <strain evidence="20 21">NRRL 30616</strain>
    </source>
</reference>
<evidence type="ECO:0000256" key="12">
    <source>
        <dbReference type="ARBA" id="ARBA00023054"/>
    </source>
</evidence>
<evidence type="ECO:0000256" key="7">
    <source>
        <dbReference type="ARBA" id="ARBA00022618"/>
    </source>
</evidence>
<sequence length="185" mass="20076">MEDSSILSDSSTDIFASPSKPPESSTTQPKEPPAPQTPGQTPANAPPTRFDAEEAREASLRRELEGVRNINAVIEGVIATLDRAKGNMGTVSQTVSNASTLLNTWTRILSQTEHNQRLILNPGWNGATADMAEIEAETAARQVAAERRAAGEERRREEVRRRAEEEEMRRAAAAATPVARGAVFE</sequence>
<evidence type="ECO:0000256" key="10">
    <source>
        <dbReference type="ARBA" id="ARBA00022829"/>
    </source>
</evidence>
<keyword evidence="6" id="KW-0963">Cytoplasm</keyword>
<dbReference type="AlphaFoldDB" id="A0A1J7J7L9"/>
<keyword evidence="14" id="KW-0539">Nucleus</keyword>
<dbReference type="GO" id="GO:0007059">
    <property type="term" value="P:chromosome segregation"/>
    <property type="evidence" value="ECO:0007669"/>
    <property type="project" value="UniProtKB-KW"/>
</dbReference>
<evidence type="ECO:0000256" key="1">
    <source>
        <dbReference type="ARBA" id="ARBA00004123"/>
    </source>
</evidence>
<dbReference type="EMBL" id="KV875102">
    <property type="protein sequence ID" value="OIW25164.1"/>
    <property type="molecule type" value="Genomic_DNA"/>
</dbReference>
<keyword evidence="8" id="KW-0493">Microtubule</keyword>
<proteinExistence type="inferred from homology"/>
<evidence type="ECO:0000256" key="19">
    <source>
        <dbReference type="SAM" id="MobiDB-lite"/>
    </source>
</evidence>
<keyword evidence="15" id="KW-0131">Cell cycle</keyword>
<gene>
    <name evidence="20" type="ORF">CONLIGDRAFT_673307</name>
</gene>
<dbReference type="Pfam" id="PF08651">
    <property type="entry name" value="DASH_Duo1"/>
    <property type="match status" value="1"/>
</dbReference>
<keyword evidence="11" id="KW-0995">Kinetochore</keyword>
<dbReference type="GO" id="GO:0051301">
    <property type="term" value="P:cell division"/>
    <property type="evidence" value="ECO:0007669"/>
    <property type="project" value="UniProtKB-KW"/>
</dbReference>
<evidence type="ECO:0000256" key="8">
    <source>
        <dbReference type="ARBA" id="ARBA00022701"/>
    </source>
</evidence>
<keyword evidence="5" id="KW-0158">Chromosome</keyword>
<feature type="compositionally biased region" description="Low complexity" evidence="19">
    <location>
        <begin position="171"/>
        <end position="185"/>
    </location>
</feature>
<accession>A0A1J7J7L9</accession>
<dbReference type="InterPro" id="IPR013960">
    <property type="entry name" value="DASH_Duo1"/>
</dbReference>
<keyword evidence="10" id="KW-0159">Chromosome partition</keyword>
<dbReference type="STRING" id="1408157.A0A1J7J7L9"/>
<organism evidence="20 21">
    <name type="scientific">Coniochaeta ligniaria NRRL 30616</name>
    <dbReference type="NCBI Taxonomy" id="1408157"/>
    <lineage>
        <taxon>Eukaryota</taxon>
        <taxon>Fungi</taxon>
        <taxon>Dikarya</taxon>
        <taxon>Ascomycota</taxon>
        <taxon>Pezizomycotina</taxon>
        <taxon>Sordariomycetes</taxon>
        <taxon>Sordariomycetidae</taxon>
        <taxon>Coniochaetales</taxon>
        <taxon>Coniochaetaceae</taxon>
        <taxon>Coniochaeta</taxon>
    </lineage>
</organism>
<comment type="subcellular location">
    <subcellularLocation>
        <location evidence="3">Chromosome</location>
        <location evidence="3">Centromere</location>
        <location evidence="3">Kinetochore</location>
    </subcellularLocation>
    <subcellularLocation>
        <location evidence="2">Cytoplasm</location>
        <location evidence="2">Cytoskeleton</location>
        <location evidence="2">Spindle</location>
    </subcellularLocation>
    <subcellularLocation>
        <location evidence="1">Nucleus</location>
    </subcellularLocation>
</comment>
<evidence type="ECO:0000256" key="11">
    <source>
        <dbReference type="ARBA" id="ARBA00022838"/>
    </source>
</evidence>
<feature type="compositionally biased region" description="Low complexity" evidence="19">
    <location>
        <begin position="1"/>
        <end position="14"/>
    </location>
</feature>
<dbReference type="Proteomes" id="UP000182658">
    <property type="component" value="Unassembled WGS sequence"/>
</dbReference>
<evidence type="ECO:0000313" key="21">
    <source>
        <dbReference type="Proteomes" id="UP000182658"/>
    </source>
</evidence>
<evidence type="ECO:0000256" key="5">
    <source>
        <dbReference type="ARBA" id="ARBA00022454"/>
    </source>
</evidence>
<evidence type="ECO:0000256" key="4">
    <source>
        <dbReference type="ARBA" id="ARBA00005366"/>
    </source>
</evidence>
<evidence type="ECO:0000256" key="14">
    <source>
        <dbReference type="ARBA" id="ARBA00023242"/>
    </source>
</evidence>
<feature type="region of interest" description="Disordered" evidence="19">
    <location>
        <begin position="145"/>
        <end position="185"/>
    </location>
</feature>
<evidence type="ECO:0000256" key="3">
    <source>
        <dbReference type="ARBA" id="ARBA00004629"/>
    </source>
</evidence>
<feature type="compositionally biased region" description="Low complexity" evidence="19">
    <location>
        <begin position="37"/>
        <end position="48"/>
    </location>
</feature>
<keyword evidence="9" id="KW-0498">Mitosis</keyword>
<feature type="region of interest" description="Disordered" evidence="19">
    <location>
        <begin position="1"/>
        <end position="56"/>
    </location>
</feature>
<evidence type="ECO:0000256" key="18">
    <source>
        <dbReference type="ARBA" id="ARBA00044358"/>
    </source>
</evidence>
<keyword evidence="16" id="KW-0137">Centromere</keyword>